<evidence type="ECO:0000313" key="1">
    <source>
        <dbReference type="EMBL" id="CAF0924943.1"/>
    </source>
</evidence>
<name>A0A814BCT3_9BILA</name>
<dbReference type="Proteomes" id="UP000681722">
    <property type="component" value="Unassembled WGS sequence"/>
</dbReference>
<gene>
    <name evidence="1" type="ORF">GPM918_LOCUS9864</name>
    <name evidence="2" type="ORF">SRO942_LOCUS9865</name>
</gene>
<dbReference type="EMBL" id="CAJOBC010001879">
    <property type="protein sequence ID" value="CAF3703747.1"/>
    <property type="molecule type" value="Genomic_DNA"/>
</dbReference>
<dbReference type="PANTHER" id="PTHR21301:SF10">
    <property type="entry name" value="REVERSE TRANSCRIPTASE DOMAIN-CONTAINING PROTEIN"/>
    <property type="match status" value="1"/>
</dbReference>
<sequence length="391" mass="45403">MFWDETVAELIACKIYDKVTELEYQSDMKTYFTNFKKLCDEPAVFVIDQCYAEDEERTKKKCFRVFALVKDFDIRRKLFGKNDRLRIEFELTEKNSMNDAIGYLNEFMQITCNTLYNRLEKAGVEKWLRYVDDTLVLLAPDASVEDIVEILNTFHRSIRFTCEQEENGYIPFLDVKVIRSLDSNQFQTTVHRKKTFSGLMTKWSSCVPHSFKKSAIRLAMLNGYPETFINTHIGIRLSKWLEKSNGKSKITSKTPDNENKKHIYVELPYVEGQTDVLKTRPRHFANRIRPEVDLRFILKPSPSVQTYFKNKDSTPKHLESDVVYSVGCSGCTVGYVGKTGRQVIRRLREHGMAKDGFPNAVLDESEDEINLNVTQDAIGSIRNKRKTKCQP</sequence>
<dbReference type="Proteomes" id="UP000663829">
    <property type="component" value="Unassembled WGS sequence"/>
</dbReference>
<comment type="caution">
    <text evidence="1">The sequence shown here is derived from an EMBL/GenBank/DDBJ whole genome shotgun (WGS) entry which is preliminary data.</text>
</comment>
<proteinExistence type="predicted"/>
<evidence type="ECO:0008006" key="4">
    <source>
        <dbReference type="Google" id="ProtNLM"/>
    </source>
</evidence>
<dbReference type="PANTHER" id="PTHR21301">
    <property type="entry name" value="REVERSE TRANSCRIPTASE"/>
    <property type="match status" value="1"/>
</dbReference>
<organism evidence="1 3">
    <name type="scientific">Didymodactylos carnosus</name>
    <dbReference type="NCBI Taxonomy" id="1234261"/>
    <lineage>
        <taxon>Eukaryota</taxon>
        <taxon>Metazoa</taxon>
        <taxon>Spiralia</taxon>
        <taxon>Gnathifera</taxon>
        <taxon>Rotifera</taxon>
        <taxon>Eurotatoria</taxon>
        <taxon>Bdelloidea</taxon>
        <taxon>Philodinida</taxon>
        <taxon>Philodinidae</taxon>
        <taxon>Didymodactylos</taxon>
    </lineage>
</organism>
<protein>
    <recommendedName>
        <fullName evidence="4">Reverse transcriptase domain-containing protein</fullName>
    </recommendedName>
</protein>
<dbReference type="AlphaFoldDB" id="A0A814BCT3"/>
<evidence type="ECO:0000313" key="3">
    <source>
        <dbReference type="Proteomes" id="UP000663829"/>
    </source>
</evidence>
<keyword evidence="3" id="KW-1185">Reference proteome</keyword>
<dbReference type="EMBL" id="CAJNOQ010001879">
    <property type="protein sequence ID" value="CAF0924943.1"/>
    <property type="molecule type" value="Genomic_DNA"/>
</dbReference>
<accession>A0A814BCT3</accession>
<evidence type="ECO:0000313" key="2">
    <source>
        <dbReference type="EMBL" id="CAF3703747.1"/>
    </source>
</evidence>
<reference evidence="1" key="1">
    <citation type="submission" date="2021-02" db="EMBL/GenBank/DDBJ databases">
        <authorList>
            <person name="Nowell W R."/>
        </authorList>
    </citation>
    <scope>NUCLEOTIDE SEQUENCE</scope>
</reference>
<dbReference type="OrthoDB" id="10063405at2759"/>